<dbReference type="Proteomes" id="UP000075902">
    <property type="component" value="Unassembled WGS sequence"/>
</dbReference>
<evidence type="ECO:0000313" key="1">
    <source>
        <dbReference type="EnsemblMetazoa" id="AMEC002223-PA"/>
    </source>
</evidence>
<reference evidence="1" key="2">
    <citation type="submission" date="2020-05" db="UniProtKB">
        <authorList>
            <consortium name="EnsemblMetazoa"/>
        </authorList>
    </citation>
    <scope>IDENTIFICATION</scope>
    <source>
        <strain evidence="1">CM1001059</strain>
    </source>
</reference>
<evidence type="ECO:0000313" key="2">
    <source>
        <dbReference type="Proteomes" id="UP000075902"/>
    </source>
</evidence>
<dbReference type="VEuPathDB" id="VectorBase:AMEC006527"/>
<dbReference type="EnsemblMetazoa" id="AMEC006527-RA">
    <property type="protein sequence ID" value="AMEC006527-PA"/>
    <property type="gene ID" value="AMEC006527"/>
</dbReference>
<sequence>MELTDVQIDSYTATTTCKTKPANANRPAGGMIKIEPQKGVHVCCYGASFSRGRPCSGPATEQSLPYMAIGHRYHARPVLGNVPNPGKEAAPVCSYAVQLLDPVRGNAVVD</sequence>
<dbReference type="VEuPathDB" id="VectorBase:AMEC002223"/>
<proteinExistence type="predicted"/>
<name>A0A182TQH7_9DIPT</name>
<organism evidence="1 2">
    <name type="scientific">Anopheles melas</name>
    <dbReference type="NCBI Taxonomy" id="34690"/>
    <lineage>
        <taxon>Eukaryota</taxon>
        <taxon>Metazoa</taxon>
        <taxon>Ecdysozoa</taxon>
        <taxon>Arthropoda</taxon>
        <taxon>Hexapoda</taxon>
        <taxon>Insecta</taxon>
        <taxon>Pterygota</taxon>
        <taxon>Neoptera</taxon>
        <taxon>Endopterygota</taxon>
        <taxon>Diptera</taxon>
        <taxon>Nematocera</taxon>
        <taxon>Culicoidea</taxon>
        <taxon>Culicidae</taxon>
        <taxon>Anophelinae</taxon>
        <taxon>Anopheles</taxon>
    </lineage>
</organism>
<keyword evidence="2" id="KW-1185">Reference proteome</keyword>
<dbReference type="EnsemblMetazoa" id="AMEC002223-RA">
    <property type="protein sequence ID" value="AMEC002223-PA"/>
    <property type="gene ID" value="AMEC002223"/>
</dbReference>
<reference evidence="2" key="1">
    <citation type="submission" date="2014-01" db="EMBL/GenBank/DDBJ databases">
        <title>The Genome Sequence of Anopheles melas CM1001059_A (V2).</title>
        <authorList>
            <consortium name="The Broad Institute Genomics Platform"/>
            <person name="Neafsey D.E."/>
            <person name="Besansky N."/>
            <person name="Howell P."/>
            <person name="Walton C."/>
            <person name="Young S.K."/>
            <person name="Zeng Q."/>
            <person name="Gargeya S."/>
            <person name="Fitzgerald M."/>
            <person name="Haas B."/>
            <person name="Abouelleil A."/>
            <person name="Allen A.W."/>
            <person name="Alvarado L."/>
            <person name="Arachchi H.M."/>
            <person name="Berlin A.M."/>
            <person name="Chapman S.B."/>
            <person name="Gainer-Dewar J."/>
            <person name="Goldberg J."/>
            <person name="Griggs A."/>
            <person name="Gujja S."/>
            <person name="Hansen M."/>
            <person name="Howarth C."/>
            <person name="Imamovic A."/>
            <person name="Ireland A."/>
            <person name="Larimer J."/>
            <person name="McCowan C."/>
            <person name="Murphy C."/>
            <person name="Pearson M."/>
            <person name="Poon T.W."/>
            <person name="Priest M."/>
            <person name="Roberts A."/>
            <person name="Saif S."/>
            <person name="Shea T."/>
            <person name="Sisk P."/>
            <person name="Sykes S."/>
            <person name="Wortman J."/>
            <person name="Nusbaum C."/>
            <person name="Birren B."/>
        </authorList>
    </citation>
    <scope>NUCLEOTIDE SEQUENCE [LARGE SCALE GENOMIC DNA]</scope>
    <source>
        <strain evidence="2">CM1001059</strain>
    </source>
</reference>
<protein>
    <submittedName>
        <fullName evidence="1">Uncharacterized protein</fullName>
    </submittedName>
</protein>
<dbReference type="AlphaFoldDB" id="A0A182TQH7"/>
<accession>A0A182TQH7</accession>